<dbReference type="EMBL" id="JADBED010000002">
    <property type="protein sequence ID" value="MBE1525484.1"/>
    <property type="molecule type" value="Genomic_DNA"/>
</dbReference>
<reference evidence="2 3" key="1">
    <citation type="submission" date="2020-10" db="EMBL/GenBank/DDBJ databases">
        <title>Sequencing the genomes of 1000 actinobacteria strains.</title>
        <authorList>
            <person name="Klenk H.-P."/>
        </authorList>
    </citation>
    <scope>NUCLEOTIDE SEQUENCE [LARGE SCALE GENOMIC DNA]</scope>
    <source>
        <strain evidence="2 3">DSM 15666</strain>
    </source>
</reference>
<keyword evidence="3" id="KW-1185">Reference proteome</keyword>
<comment type="caution">
    <text evidence="2">The sequence shown here is derived from an EMBL/GenBank/DDBJ whole genome shotgun (WGS) entry which is preliminary data.</text>
</comment>
<dbReference type="InterPro" id="IPR011059">
    <property type="entry name" value="Metal-dep_hydrolase_composite"/>
</dbReference>
<dbReference type="RefSeq" id="WP_192596632.1">
    <property type="nucleotide sequence ID" value="NZ_BAAALJ010000025.1"/>
</dbReference>
<dbReference type="Gene3D" id="3.20.20.140">
    <property type="entry name" value="Metal-dependent hydrolases"/>
    <property type="match status" value="1"/>
</dbReference>
<sequence length="534" mass="57698">MSEQMTAYSGEVFTATEQNASVVVVRGRFIEAVGDEALLDSLPAGTPVVKIKGLLVPGFVDAHTHVTHTATGGIGAADCRVPHVRSIADIIATLRKHSEGTEGTVLGYGNLFYDRKLSDRRLPTRDDLDQVSTSRQVILRCGGHISILNTVALERIEDRALQGHTGTATVFKDAKGRATGAVAEADAELDLPRPGEAAIREEMSRILQDDYLRHGVTTVGEICESRDTLEALRDAVQSKRSTPRVRGYLLVSPALPLKEAVFAADELRDADNRFSLDGIKVFVDGGYSSRTAAVSSPYLDTEPEHAHGSLALTAEELGRILREAAKAEVSVAVHVNGDRAQKLFLESLPEKPNPRSRLRAEHAGNWVYDWKTVNGLIERGVTLVVNPGFFHSYIGDEFPRILGDVARKGRMPIRSLLQQGAHLAAGADAGLGAEISQSWPAAHLWNLCSRPTRSGDSAEPEETVSVEDALKVLSIGSARALGIDHQVGSIEAGKYADLVELKTDPRKISPESPREIQARRVVLQGDVVYGDGDQ</sequence>
<dbReference type="Gene3D" id="3.10.310.70">
    <property type="match status" value="1"/>
</dbReference>
<name>A0ABR9JHU2_9MICC</name>
<proteinExistence type="predicted"/>
<evidence type="ECO:0000313" key="3">
    <source>
        <dbReference type="Proteomes" id="UP000643525"/>
    </source>
</evidence>
<organism evidence="2 3">
    <name type="scientific">Nesterenkonia lutea</name>
    <dbReference type="NCBI Taxonomy" id="272919"/>
    <lineage>
        <taxon>Bacteria</taxon>
        <taxon>Bacillati</taxon>
        <taxon>Actinomycetota</taxon>
        <taxon>Actinomycetes</taxon>
        <taxon>Micrococcales</taxon>
        <taxon>Micrococcaceae</taxon>
        <taxon>Nesterenkonia</taxon>
    </lineage>
</organism>
<dbReference type="SUPFAM" id="SSF51556">
    <property type="entry name" value="Metallo-dependent hydrolases"/>
    <property type="match status" value="1"/>
</dbReference>
<evidence type="ECO:0000313" key="2">
    <source>
        <dbReference type="EMBL" id="MBE1525484.1"/>
    </source>
</evidence>
<dbReference type="Pfam" id="PF07969">
    <property type="entry name" value="Amidohydro_3"/>
    <property type="match status" value="1"/>
</dbReference>
<dbReference type="Proteomes" id="UP000643525">
    <property type="component" value="Unassembled WGS sequence"/>
</dbReference>
<dbReference type="InterPro" id="IPR013108">
    <property type="entry name" value="Amidohydro_3"/>
</dbReference>
<accession>A0ABR9JHU2</accession>
<dbReference type="PANTHER" id="PTHR22642">
    <property type="entry name" value="IMIDAZOLONEPROPIONASE"/>
    <property type="match status" value="1"/>
</dbReference>
<dbReference type="InterPro" id="IPR032466">
    <property type="entry name" value="Metal_Hydrolase"/>
</dbReference>
<dbReference type="PANTHER" id="PTHR22642:SF2">
    <property type="entry name" value="PROTEIN LONG AFTER FAR-RED 3"/>
    <property type="match status" value="1"/>
</dbReference>
<protein>
    <submittedName>
        <fullName evidence="2">Amidohydrolase YtcJ</fullName>
    </submittedName>
</protein>
<evidence type="ECO:0000259" key="1">
    <source>
        <dbReference type="Pfam" id="PF07969"/>
    </source>
</evidence>
<dbReference type="Gene3D" id="2.30.40.10">
    <property type="entry name" value="Urease, subunit C, domain 1"/>
    <property type="match status" value="1"/>
</dbReference>
<feature type="domain" description="Amidohydrolase 3" evidence="1">
    <location>
        <begin position="54"/>
        <end position="529"/>
    </location>
</feature>
<gene>
    <name evidence="2" type="ORF">H4W27_002658</name>
</gene>
<dbReference type="SUPFAM" id="SSF51338">
    <property type="entry name" value="Composite domain of metallo-dependent hydrolases"/>
    <property type="match status" value="1"/>
</dbReference>